<comment type="caution">
    <text evidence="3">The sequence shown here is derived from an EMBL/GenBank/DDBJ whole genome shotgun (WGS) entry which is preliminary data.</text>
</comment>
<evidence type="ECO:0000259" key="1">
    <source>
        <dbReference type="Pfam" id="PF18096"/>
    </source>
</evidence>
<organism evidence="3 4">
    <name type="scientific">Autumnicola lenta</name>
    <dbReference type="NCBI Taxonomy" id="3075593"/>
    <lineage>
        <taxon>Bacteria</taxon>
        <taxon>Pseudomonadati</taxon>
        <taxon>Bacteroidota</taxon>
        <taxon>Flavobacteriia</taxon>
        <taxon>Flavobacteriales</taxon>
        <taxon>Flavobacteriaceae</taxon>
        <taxon>Autumnicola</taxon>
    </lineage>
</organism>
<feature type="domain" description="THUMP-like" evidence="1">
    <location>
        <begin position="321"/>
        <end position="387"/>
    </location>
</feature>
<name>A0ABU3CP87_9FLAO</name>
<dbReference type="GO" id="GO:0032259">
    <property type="term" value="P:methylation"/>
    <property type="evidence" value="ECO:0007669"/>
    <property type="project" value="UniProtKB-KW"/>
</dbReference>
<keyword evidence="3" id="KW-0489">Methyltransferase</keyword>
<sequence>MNAHLLHKDVQDFIQENRNSDLSRLILKGSPFPKTTVQELAVQIKGLNTSEKKLPTWYHTNGILFPPKLNLEQTSSEKTASYKAEIINGERLIDITGGFGVDTYCFSKTFREVIYCEMNTELAEVASHNFKKLGTENIEVLTGNGIRILEKNPSEYDWIFIDPARRDNKGGKVFRLQDCLPDVPKHLELLFSRTDNILIKTSPLLDLKAGLEELQNVVEIHIVSVENEVKELLWILKKNFTSEIKIKTVNFQKKGDQFFENIPGTEVADLQYSLPRKFIYEPNPAIMKSGLFAELGRQTQTEKLHPNSHLFTSDEEKYFPGRIFQIIDVKHFNKKNLKKEFKGEKANITTRNFPESVSEIRKKFQIKDGGRDYLFFTTNLDNANIVIRSRKI</sequence>
<dbReference type="Gene3D" id="3.40.50.150">
    <property type="entry name" value="Vaccinia Virus protein VP39"/>
    <property type="match status" value="1"/>
</dbReference>
<dbReference type="SUPFAM" id="SSF53335">
    <property type="entry name" value="S-adenosyl-L-methionine-dependent methyltransferases"/>
    <property type="match status" value="1"/>
</dbReference>
<gene>
    <name evidence="3" type="ORF">RM545_15865</name>
</gene>
<dbReference type="RefSeq" id="WP_311496269.1">
    <property type="nucleotide sequence ID" value="NZ_JAVRHO010000031.1"/>
</dbReference>
<dbReference type="InterPro" id="IPR029063">
    <property type="entry name" value="SAM-dependent_MTases_sf"/>
</dbReference>
<proteinExistence type="predicted"/>
<dbReference type="EMBL" id="JAVRHO010000031">
    <property type="protein sequence ID" value="MDT0648170.1"/>
    <property type="molecule type" value="Genomic_DNA"/>
</dbReference>
<dbReference type="GO" id="GO:0008168">
    <property type="term" value="F:methyltransferase activity"/>
    <property type="evidence" value="ECO:0007669"/>
    <property type="project" value="UniProtKB-KW"/>
</dbReference>
<evidence type="ECO:0000313" key="4">
    <source>
        <dbReference type="Proteomes" id="UP001245285"/>
    </source>
</evidence>
<dbReference type="Pfam" id="PF01135">
    <property type="entry name" value="PCMT"/>
    <property type="match status" value="1"/>
</dbReference>
<reference evidence="3 4" key="1">
    <citation type="submission" date="2023-09" db="EMBL/GenBank/DDBJ databases">
        <authorList>
            <person name="Rey-Velasco X."/>
        </authorList>
    </citation>
    <scope>NUCLEOTIDE SEQUENCE [LARGE SCALE GENOMIC DNA]</scope>
    <source>
        <strain evidence="3 4">F260</strain>
    </source>
</reference>
<dbReference type="InterPro" id="IPR041497">
    <property type="entry name" value="Thump-like"/>
</dbReference>
<evidence type="ECO:0000259" key="2">
    <source>
        <dbReference type="Pfam" id="PF22013"/>
    </source>
</evidence>
<dbReference type="Proteomes" id="UP001245285">
    <property type="component" value="Unassembled WGS sequence"/>
</dbReference>
<dbReference type="InterPro" id="IPR054168">
    <property type="entry name" value="PG_1098_Fer"/>
</dbReference>
<dbReference type="Gene3D" id="1.10.10.1110">
    <property type="entry name" value="Methyltransferase PG1098, N-terminal domain"/>
    <property type="match status" value="1"/>
</dbReference>
<accession>A0ABU3CP87</accession>
<dbReference type="CDD" id="cd02440">
    <property type="entry name" value="AdoMet_MTases"/>
    <property type="match status" value="1"/>
</dbReference>
<evidence type="ECO:0000313" key="3">
    <source>
        <dbReference type="EMBL" id="MDT0648170.1"/>
    </source>
</evidence>
<dbReference type="Pfam" id="PF18096">
    <property type="entry name" value="Thump_like"/>
    <property type="match status" value="1"/>
</dbReference>
<keyword evidence="3" id="KW-0808">Transferase</keyword>
<feature type="domain" description="PG-1098 ferredoxin-like" evidence="2">
    <location>
        <begin position="278"/>
        <end position="320"/>
    </location>
</feature>
<keyword evidence="4" id="KW-1185">Reference proteome</keyword>
<dbReference type="Pfam" id="PF22013">
    <property type="entry name" value="PG_1098_Fer"/>
    <property type="match status" value="1"/>
</dbReference>
<protein>
    <submittedName>
        <fullName evidence="3">Class I SAM-dependent methyltransferase</fullName>
    </submittedName>
</protein>